<dbReference type="Proteomes" id="UP001597641">
    <property type="component" value="Unassembled WGS sequence"/>
</dbReference>
<keyword evidence="3" id="KW-1185">Reference proteome</keyword>
<keyword evidence="1" id="KW-0472">Membrane</keyword>
<sequence length="265" mass="29308">MRQRTLIASNLTGFVLIVSACAIALLVPCPTNAQYFILYALIGIGIALLLTRSANRSKANFKIWNISVILTGGVALPFILFFTNPIGAFKPDDCDTPVDVTIFVHGKKSRQDVVLRQEGHVIMDVKGERKRSAISENGEANFKNLHVGDSVRLEIDFSEPYKATYPDSVYVITREGMIYMPIALQGVDKVAGKVLYNDAPLEGVIVEVGTVIDTTNETGSFDILIPEYLQSKEYKVWFIKQGFRTKSAPAFPQTGQSLEIVMEKL</sequence>
<feature type="transmembrane region" description="Helical" evidence="1">
    <location>
        <begin position="63"/>
        <end position="82"/>
    </location>
</feature>
<reference evidence="3" key="1">
    <citation type="journal article" date="2019" name="Int. J. Syst. Evol. Microbiol.">
        <title>The Global Catalogue of Microorganisms (GCM) 10K type strain sequencing project: providing services to taxonomists for standard genome sequencing and annotation.</title>
        <authorList>
            <consortium name="The Broad Institute Genomics Platform"/>
            <consortium name="The Broad Institute Genome Sequencing Center for Infectious Disease"/>
            <person name="Wu L."/>
            <person name="Ma J."/>
        </authorList>
    </citation>
    <scope>NUCLEOTIDE SEQUENCE [LARGE SCALE GENOMIC DNA]</scope>
    <source>
        <strain evidence="3">KCTC 23984</strain>
    </source>
</reference>
<keyword evidence="1" id="KW-0812">Transmembrane</keyword>
<dbReference type="EMBL" id="JBHUOX010000004">
    <property type="protein sequence ID" value="MFD3000114.1"/>
    <property type="molecule type" value="Genomic_DNA"/>
</dbReference>
<keyword evidence="1" id="KW-1133">Transmembrane helix</keyword>
<evidence type="ECO:0000313" key="3">
    <source>
        <dbReference type="Proteomes" id="UP001597641"/>
    </source>
</evidence>
<feature type="transmembrane region" description="Helical" evidence="1">
    <location>
        <begin position="7"/>
        <end position="27"/>
    </location>
</feature>
<evidence type="ECO:0008006" key="4">
    <source>
        <dbReference type="Google" id="ProtNLM"/>
    </source>
</evidence>
<gene>
    <name evidence="2" type="ORF">ACFS7Z_07065</name>
</gene>
<feature type="transmembrane region" description="Helical" evidence="1">
    <location>
        <begin position="33"/>
        <end position="51"/>
    </location>
</feature>
<proteinExistence type="predicted"/>
<organism evidence="2 3">
    <name type="scientific">Pontibacter toksunensis</name>
    <dbReference type="NCBI Taxonomy" id="1332631"/>
    <lineage>
        <taxon>Bacteria</taxon>
        <taxon>Pseudomonadati</taxon>
        <taxon>Bacteroidota</taxon>
        <taxon>Cytophagia</taxon>
        <taxon>Cytophagales</taxon>
        <taxon>Hymenobacteraceae</taxon>
        <taxon>Pontibacter</taxon>
    </lineage>
</organism>
<evidence type="ECO:0000256" key="1">
    <source>
        <dbReference type="SAM" id="Phobius"/>
    </source>
</evidence>
<accession>A0ABW6BTG6</accession>
<dbReference type="RefSeq" id="WP_377482771.1">
    <property type="nucleotide sequence ID" value="NZ_JBHUOX010000004.1"/>
</dbReference>
<dbReference type="PROSITE" id="PS51257">
    <property type="entry name" value="PROKAR_LIPOPROTEIN"/>
    <property type="match status" value="1"/>
</dbReference>
<name>A0ABW6BTG6_9BACT</name>
<evidence type="ECO:0000313" key="2">
    <source>
        <dbReference type="EMBL" id="MFD3000114.1"/>
    </source>
</evidence>
<comment type="caution">
    <text evidence="2">The sequence shown here is derived from an EMBL/GenBank/DDBJ whole genome shotgun (WGS) entry which is preliminary data.</text>
</comment>
<protein>
    <recommendedName>
        <fullName evidence="4">Carboxypeptidase regulatory-like domain-containing protein</fullName>
    </recommendedName>
</protein>